<feature type="compositionally biased region" description="Acidic residues" evidence="1">
    <location>
        <begin position="81"/>
        <end position="94"/>
    </location>
</feature>
<feature type="compositionally biased region" description="Acidic residues" evidence="1">
    <location>
        <begin position="106"/>
        <end position="127"/>
    </location>
</feature>
<dbReference type="Pfam" id="PF12728">
    <property type="entry name" value="HTH_17"/>
    <property type="match status" value="1"/>
</dbReference>
<dbReference type="STRING" id="1936003.STSP2_00348"/>
<sequence length="541" mass="56850">MVVLVSTLNLEEVNIMAGKFYTLQEVVEKLGKSEDEVRGLVKEGKLNEFRDGSKLLFKVEDVEELAKNPDMAGSDSFIELMPDESEAGEGDDEFLSSLENTKVDDEGGEEEKAEEPEQEEPAPEGADETLGFEGEEEPSEQPVEITGESQEGPKEGSVSDTLGLEDEGEEQAGQAGEIETEAEEPEKKEEAEEADESIGLAETDTSESEGEGVQLSADDLDVDEDSEESFFKHLGDTTEAAGKEVDTDEEKEEPSAEADEESPSESVVELEGLDEPEKTESKAQGDDLLADLTSADTNVETTGVDVLAGEDEFEVSEDSMGETKLGTDEEDSGLGDLDDDLNLDSVGSGSGLLDLSLQADDTSLGAVLDDILPAEEAEGEAAMPEPDSASISQEADDIMGGSAAAASGGSAAVAAPEPQQYGVPAAAARVVETPPDAKSNALGVSLLLPMVATIYAVIVVISAIRGVTPTILTGVEGYIMYGAIGLAVVVALIDLIGVAMDSSGGGGGTKTKKKKTKKAKPKKEKKAKPKKEKKSKKKKKK</sequence>
<feature type="compositionally biased region" description="Basic residues" evidence="1">
    <location>
        <begin position="510"/>
        <end position="541"/>
    </location>
</feature>
<dbReference type="AlphaFoldDB" id="A0A1U9NHC1"/>
<keyword evidence="5" id="KW-1185">Reference proteome</keyword>
<keyword evidence="2" id="KW-0812">Transmembrane</keyword>
<evidence type="ECO:0000259" key="3">
    <source>
        <dbReference type="Pfam" id="PF12728"/>
    </source>
</evidence>
<feature type="compositionally biased region" description="Basic and acidic residues" evidence="1">
    <location>
        <begin position="229"/>
        <end position="245"/>
    </location>
</feature>
<dbReference type="Proteomes" id="UP000189674">
    <property type="component" value="Chromosome"/>
</dbReference>
<feature type="transmembrane region" description="Helical" evidence="2">
    <location>
        <begin position="479"/>
        <end position="500"/>
    </location>
</feature>
<feature type="transmembrane region" description="Helical" evidence="2">
    <location>
        <begin position="446"/>
        <end position="467"/>
    </location>
</feature>
<feature type="compositionally biased region" description="Acidic residues" evidence="1">
    <location>
        <begin position="308"/>
        <end position="320"/>
    </location>
</feature>
<feature type="domain" description="Helix-turn-helix" evidence="3">
    <location>
        <begin position="20"/>
        <end position="67"/>
    </location>
</feature>
<feature type="region of interest" description="Disordered" evidence="1">
    <location>
        <begin position="502"/>
        <end position="541"/>
    </location>
</feature>
<reference evidence="5" key="1">
    <citation type="submission" date="2017-02" db="EMBL/GenBank/DDBJ databases">
        <title>Comparative genomics and description of representatives of a novel lineage of planctomycetes thriving in anoxic sediments.</title>
        <authorList>
            <person name="Spring S."/>
            <person name="Bunk B."/>
            <person name="Sproer C."/>
        </authorList>
    </citation>
    <scope>NUCLEOTIDE SEQUENCE [LARGE SCALE GENOMIC DNA]</scope>
    <source>
        <strain evidence="5">ST-NAGAB-D1</strain>
    </source>
</reference>
<dbReference type="InterPro" id="IPR041657">
    <property type="entry name" value="HTH_17"/>
</dbReference>
<keyword evidence="2" id="KW-0472">Membrane</keyword>
<evidence type="ECO:0000256" key="2">
    <source>
        <dbReference type="SAM" id="Phobius"/>
    </source>
</evidence>
<proteinExistence type="predicted"/>
<feature type="region of interest" description="Disordered" evidence="1">
    <location>
        <begin position="66"/>
        <end position="338"/>
    </location>
</feature>
<dbReference type="EMBL" id="CP019791">
    <property type="protein sequence ID" value="AQT67205.1"/>
    <property type="molecule type" value="Genomic_DNA"/>
</dbReference>
<dbReference type="KEGG" id="alus:STSP2_00348"/>
<name>A0A1U9NHC1_9BACT</name>
<feature type="compositionally biased region" description="Acidic residues" evidence="1">
    <location>
        <begin position="328"/>
        <end position="338"/>
    </location>
</feature>
<feature type="compositionally biased region" description="Acidic residues" evidence="1">
    <location>
        <begin position="218"/>
        <end position="228"/>
    </location>
</feature>
<protein>
    <recommendedName>
        <fullName evidence="3">Helix-turn-helix domain-containing protein</fullName>
    </recommendedName>
</protein>
<keyword evidence="2" id="KW-1133">Transmembrane helix</keyword>
<feature type="compositionally biased region" description="Basic and acidic residues" evidence="1">
    <location>
        <begin position="275"/>
        <end position="285"/>
    </location>
</feature>
<evidence type="ECO:0000313" key="4">
    <source>
        <dbReference type="EMBL" id="AQT67205.1"/>
    </source>
</evidence>
<organism evidence="4 5">
    <name type="scientific">Anaerohalosphaera lusitana</name>
    <dbReference type="NCBI Taxonomy" id="1936003"/>
    <lineage>
        <taxon>Bacteria</taxon>
        <taxon>Pseudomonadati</taxon>
        <taxon>Planctomycetota</taxon>
        <taxon>Phycisphaerae</taxon>
        <taxon>Sedimentisphaerales</taxon>
        <taxon>Anaerohalosphaeraceae</taxon>
        <taxon>Anaerohalosphaera</taxon>
    </lineage>
</organism>
<feature type="compositionally biased region" description="Low complexity" evidence="1">
    <location>
        <begin position="286"/>
        <end position="297"/>
    </location>
</feature>
<feature type="compositionally biased region" description="Acidic residues" evidence="1">
    <location>
        <begin position="246"/>
        <end position="263"/>
    </location>
</feature>
<evidence type="ECO:0000256" key="1">
    <source>
        <dbReference type="SAM" id="MobiDB-lite"/>
    </source>
</evidence>
<evidence type="ECO:0000313" key="5">
    <source>
        <dbReference type="Proteomes" id="UP000189674"/>
    </source>
</evidence>
<gene>
    <name evidence="4" type="ORF">STSP2_00348</name>
</gene>
<accession>A0A1U9NHC1</accession>